<reference evidence="2" key="2">
    <citation type="journal article" date="2019" name="IMA Fungus">
        <title>Genome sequencing and comparison of five Tilletia species to identify candidate genes for the detection of regulated species infecting wheat.</title>
        <authorList>
            <person name="Nguyen H.D.T."/>
            <person name="Sultana T."/>
            <person name="Kesanakurti P."/>
            <person name="Hambleton S."/>
        </authorList>
    </citation>
    <scope>NUCLEOTIDE SEQUENCE</scope>
    <source>
        <strain evidence="2">DAOMC 238032</strain>
    </source>
</reference>
<reference evidence="2" key="1">
    <citation type="submission" date="2016-04" db="EMBL/GenBank/DDBJ databases">
        <authorList>
            <person name="Nguyen H.D."/>
            <person name="Kesanakurti P."/>
            <person name="Cullis J."/>
            <person name="Levesque C.A."/>
            <person name="Hambleton S."/>
        </authorList>
    </citation>
    <scope>NUCLEOTIDE SEQUENCE</scope>
    <source>
        <strain evidence="2">DAOMC 238032</strain>
    </source>
</reference>
<feature type="region of interest" description="Disordered" evidence="1">
    <location>
        <begin position="1064"/>
        <end position="1101"/>
    </location>
</feature>
<name>A0A177VH86_9BASI</name>
<dbReference type="Proteomes" id="UP000077671">
    <property type="component" value="Unassembled WGS sequence"/>
</dbReference>
<dbReference type="EMBL" id="LWDD02000188">
    <property type="protein sequence ID" value="KAE8262921.1"/>
    <property type="molecule type" value="Genomic_DNA"/>
</dbReference>
<feature type="compositionally biased region" description="Gly residues" evidence="1">
    <location>
        <begin position="1279"/>
        <end position="1289"/>
    </location>
</feature>
<feature type="compositionally biased region" description="Low complexity" evidence="1">
    <location>
        <begin position="361"/>
        <end position="372"/>
    </location>
</feature>
<feature type="compositionally biased region" description="Low complexity" evidence="1">
    <location>
        <begin position="1225"/>
        <end position="1245"/>
    </location>
</feature>
<evidence type="ECO:0000313" key="3">
    <source>
        <dbReference type="Proteomes" id="UP000077671"/>
    </source>
</evidence>
<feature type="region of interest" description="Disordered" evidence="1">
    <location>
        <begin position="348"/>
        <end position="411"/>
    </location>
</feature>
<organism evidence="2 3">
    <name type="scientific">Tilletia caries</name>
    <name type="common">wheat bunt fungus</name>
    <dbReference type="NCBI Taxonomy" id="13290"/>
    <lineage>
        <taxon>Eukaryota</taxon>
        <taxon>Fungi</taxon>
        <taxon>Dikarya</taxon>
        <taxon>Basidiomycota</taxon>
        <taxon>Ustilaginomycotina</taxon>
        <taxon>Exobasidiomycetes</taxon>
        <taxon>Tilletiales</taxon>
        <taxon>Tilletiaceae</taxon>
        <taxon>Tilletia</taxon>
    </lineage>
</organism>
<feature type="compositionally biased region" description="Polar residues" evidence="1">
    <location>
        <begin position="1204"/>
        <end position="1213"/>
    </location>
</feature>
<accession>A0A177VH86</accession>
<proteinExistence type="predicted"/>
<gene>
    <name evidence="2" type="ORF">A4X03_0g2071</name>
</gene>
<feature type="compositionally biased region" description="Basic and acidic residues" evidence="1">
    <location>
        <begin position="754"/>
        <end position="766"/>
    </location>
</feature>
<feature type="compositionally biased region" description="Basic residues" evidence="1">
    <location>
        <begin position="79"/>
        <end position="93"/>
    </location>
</feature>
<comment type="caution">
    <text evidence="2">The sequence shown here is derived from an EMBL/GenBank/DDBJ whole genome shotgun (WGS) entry which is preliminary data.</text>
</comment>
<feature type="compositionally biased region" description="Basic residues" evidence="1">
    <location>
        <begin position="1343"/>
        <end position="1355"/>
    </location>
</feature>
<feature type="region of interest" description="Disordered" evidence="1">
    <location>
        <begin position="1178"/>
        <end position="1355"/>
    </location>
</feature>
<feature type="region of interest" description="Disordered" evidence="1">
    <location>
        <begin position="72"/>
        <end position="116"/>
    </location>
</feature>
<feature type="compositionally biased region" description="Polar residues" evidence="1">
    <location>
        <begin position="1318"/>
        <end position="1329"/>
    </location>
</feature>
<feature type="compositionally biased region" description="Low complexity" evidence="1">
    <location>
        <begin position="1290"/>
        <end position="1304"/>
    </location>
</feature>
<sequence>MNRIPRTTRIPLSSRQAVRLMARPHAPTLHRGDEEESEHEAVDGQAHVFEFDFASPILPAIFDAGAGSSSQKRTLIAHAGKKPRSSSRSRSRSRSVPNDAANGRHTAADRSGTWPSFPLKRISEPQMIAPPTLPPAPYVPDGLHEPVRRADAHVAVERNYDELRHSHPDIFNQLTNGLTVSLLEEEERKQHQENVRLRMAGEFGPEGVEEIRQPVLENGTTLTATWNEEGTGVLLLTTGDEDGSQLYLHELTKSPGQGLARTVHDQPLYNGAERILQVSVCARAAKDSQHAPTLLTVLRTARCTQVWEISRREQAAQPQRLKRKITALERSEDLHPFVMHRVHDLPTYPNPRNAEGQAANSVGPSSVISGSSKGKEKARSIGDEDDEVDETTMRQQPASLPKPPIVNTSWHPSDPNQLLTVDAVGRLGIWVYDPGIIKGRHRLVGNDPCPDTQYPIAPGPRPDENNAGYFQVLWTRQRQTAFLISRTRFSAINLKTGFSVVILDLTTAPRVDSVLSRPQFIRALGSYNDTFNRRNLTSSTSDTPDLLAVLSTVELFLWDVSALERFLDEREAAKYQPEADDATRAPEPLAWWEHVRGLDRSLSLSWIPVPSLTTHRSVVLSSTRSRALVVYTVELSRGPKASNGPQEAGDTDDFANNASASPAYKIHIVAPTLLPTTLSALAASQAKRPTGPLPFPRSHNPPLFIRFDRPDDFISAPWARPKEARQMLMVEQDTRSSLSGIICEVVPLPSRNLPSEKRQRKDDAKVEGGSPSVHDRNLSTNGVWNDTSLSFSESPWHQRGAGGGNGGMELLDMNSQRTPVDRDDQRDRNIVDLRQLYRALMQVGIVSDQSRILAAEDVLTGAIKRMRAGEMMNPTPQLPQLFLQRAQQSLPVDVSLLQLCSTTLAGTLATPASLLTTDSHSRELLKEFFSTLTSDMFSFRPFCPEVHAGIELSDAFDGVIDGGGGRAVSLRAWEDLADGIRDLYLGPKSRRKLPSSLFLGIAADQVALDLLLSSTAVSSRQVSIVIDSPRQDNALWVTEEAEKELSERSGVEAVLYKIAKSAGHPTDRLNDSDDEAAEGTASQRHRRAPSQASARSSRIEDLDDKLDRHLDEVEQRHLPDVELPFLAPRLRSDVKKQPEEGKIASIDLPISRAARLLLSDWTIGEKVEISRHRNPYETVPDLDELERDRRSQRATSSQPPPSVRTPSRGQTPVVNHIERWRNSTSASAAALAPSSPGGSQLSQQQYPIAGPPPVGFAPPRIASRLQMPFASQVPDVGNSYGGGGGGGSSQLGPQSQDVFPASMVPGGGASGAMVGSSQDAEANMPSTQPLPGRFADRRTATPAKKKLKKKRAGGF</sequence>
<protein>
    <submittedName>
        <fullName evidence="2">Uncharacterized protein</fullName>
    </submittedName>
</protein>
<evidence type="ECO:0000313" key="2">
    <source>
        <dbReference type="EMBL" id="KAE8262921.1"/>
    </source>
</evidence>
<feature type="region of interest" description="Disordered" evidence="1">
    <location>
        <begin position="752"/>
        <end position="781"/>
    </location>
</feature>
<feature type="compositionally biased region" description="Basic and acidic residues" evidence="1">
    <location>
        <begin position="373"/>
        <end position="382"/>
    </location>
</feature>
<evidence type="ECO:0000256" key="1">
    <source>
        <dbReference type="SAM" id="MobiDB-lite"/>
    </source>
</evidence>